<evidence type="ECO:0000256" key="1">
    <source>
        <dbReference type="ARBA" id="ARBA00022927"/>
    </source>
</evidence>
<evidence type="ECO:0000313" key="3">
    <source>
        <dbReference type="Proteomes" id="UP000734854"/>
    </source>
</evidence>
<proteinExistence type="predicted"/>
<dbReference type="Proteomes" id="UP000734854">
    <property type="component" value="Unassembled WGS sequence"/>
</dbReference>
<protein>
    <submittedName>
        <fullName evidence="2">Uncharacterized protein</fullName>
    </submittedName>
</protein>
<keyword evidence="1" id="KW-0813">Transport</keyword>
<dbReference type="InterPro" id="IPR010989">
    <property type="entry name" value="SNARE"/>
</dbReference>
<dbReference type="PANTHER" id="PTHR34949:SF6">
    <property type="entry name" value="EXPRESSED PROTEIN"/>
    <property type="match status" value="1"/>
</dbReference>
<organism evidence="2 3">
    <name type="scientific">Zingiber officinale</name>
    <name type="common">Ginger</name>
    <name type="synonym">Amomum zingiber</name>
    <dbReference type="NCBI Taxonomy" id="94328"/>
    <lineage>
        <taxon>Eukaryota</taxon>
        <taxon>Viridiplantae</taxon>
        <taxon>Streptophyta</taxon>
        <taxon>Embryophyta</taxon>
        <taxon>Tracheophyta</taxon>
        <taxon>Spermatophyta</taxon>
        <taxon>Magnoliopsida</taxon>
        <taxon>Liliopsida</taxon>
        <taxon>Zingiberales</taxon>
        <taxon>Zingiberaceae</taxon>
        <taxon>Zingiber</taxon>
    </lineage>
</organism>
<comment type="caution">
    <text evidence="2">The sequence shown here is derived from an EMBL/GenBank/DDBJ whole genome shotgun (WGS) entry which is preliminary data.</text>
</comment>
<sequence length="419" mass="48310">MATTFERWEKDPFFAAAEEVQNSADRLESVYKKCVHEREKVLKFAGGDRFSSGELERELHTVLGTAKWQGFVLRKWDKIGFWCVNSQLEELEHAVKLNDEALSAGEDVRARHGEFVSAIGNRILAIEDFIRETHQETGKNTLTWVQLDESERDELAKFLSSPTAKERKEIISSATNRNDWNGFATNNRETLIIHSKNPLEDGKVYAYPRSASCAGDLGACKITIRSEGEDTSEKSSDDRPNLPTPRVFSFSVLSNALDSKSKMPWCNYEFKNWTAQNQNDLIESVPLRNHELRREYNPYYERSKSNLSQYGQVTYAKYFYGYLGAFQRLLQRSQYHVRYGYRVKLILWAIAAVSLIAKFPQPNRILNVSFQQDTDLKLADLPLPLQEKERQLHQRIVTVDSVFTKNGPLWLLIRAISHQ</sequence>
<dbReference type="GO" id="GO:0016020">
    <property type="term" value="C:membrane"/>
    <property type="evidence" value="ECO:0007669"/>
    <property type="project" value="InterPro"/>
</dbReference>
<dbReference type="CDD" id="cd21442">
    <property type="entry name" value="SNARE_NTD_STX6-like"/>
    <property type="match status" value="1"/>
</dbReference>
<dbReference type="AlphaFoldDB" id="A0A8J5IMR3"/>
<evidence type="ECO:0000313" key="2">
    <source>
        <dbReference type="EMBL" id="KAG6538070.1"/>
    </source>
</evidence>
<reference evidence="2 3" key="1">
    <citation type="submission" date="2020-08" db="EMBL/GenBank/DDBJ databases">
        <title>Plant Genome Project.</title>
        <authorList>
            <person name="Zhang R.-G."/>
        </authorList>
    </citation>
    <scope>NUCLEOTIDE SEQUENCE [LARGE SCALE GENOMIC DNA]</scope>
    <source>
        <tissue evidence="2">Rhizome</tissue>
    </source>
</reference>
<dbReference type="SUPFAM" id="SSF47661">
    <property type="entry name" value="t-snare proteins"/>
    <property type="match status" value="1"/>
</dbReference>
<dbReference type="PANTHER" id="PTHR34949">
    <property type="entry name" value="OS05G0443700 PROTEIN"/>
    <property type="match status" value="1"/>
</dbReference>
<keyword evidence="3" id="KW-1185">Reference proteome</keyword>
<dbReference type="GO" id="GO:0015031">
    <property type="term" value="P:protein transport"/>
    <property type="evidence" value="ECO:0007669"/>
    <property type="project" value="UniProtKB-KW"/>
</dbReference>
<name>A0A8J5IMR3_ZINOF</name>
<gene>
    <name evidence="2" type="ORF">ZIOFF_003173</name>
</gene>
<dbReference type="GO" id="GO:0016192">
    <property type="term" value="P:vesicle-mediated transport"/>
    <property type="evidence" value="ECO:0007669"/>
    <property type="project" value="InterPro"/>
</dbReference>
<dbReference type="EMBL" id="JACMSC010000001">
    <property type="protein sequence ID" value="KAG6538070.1"/>
    <property type="molecule type" value="Genomic_DNA"/>
</dbReference>
<keyword evidence="1" id="KW-0653">Protein transport</keyword>
<accession>A0A8J5IMR3</accession>